<dbReference type="HOGENOM" id="CLU_2799282_0_0_1"/>
<feature type="compositionally biased region" description="Polar residues" evidence="1">
    <location>
        <begin position="1"/>
        <end position="18"/>
    </location>
</feature>
<reference evidence="2" key="1">
    <citation type="journal article" date="2011" name="PLoS Biol.">
        <title>Gene gain and loss during evolution of obligate parasitism in the white rust pathogen of Arabidopsis thaliana.</title>
        <authorList>
            <person name="Kemen E."/>
            <person name="Gardiner A."/>
            <person name="Schultz-Larsen T."/>
            <person name="Kemen A.C."/>
            <person name="Balmuth A.L."/>
            <person name="Robert-Seilaniantz A."/>
            <person name="Bailey K."/>
            <person name="Holub E."/>
            <person name="Studholme D.J."/>
            <person name="Maclean D."/>
            <person name="Jones J.D."/>
        </authorList>
    </citation>
    <scope>NUCLEOTIDE SEQUENCE</scope>
</reference>
<proteinExistence type="predicted"/>
<sequence length="68" mass="7937">MGCQSNGQVLNQKRSLTQRYRKQHRITPIRATKCHNEYSDWNVYLLSTNTINCAVFDNILHVPLYKGV</sequence>
<dbReference type="EMBL" id="FR824142">
    <property type="protein sequence ID" value="CCA20565.1"/>
    <property type="molecule type" value="Genomic_DNA"/>
</dbReference>
<gene>
    <name evidence="2" type="primary">AlNc14C53G4123</name>
    <name evidence="3" type="synonym">AlNc14C97G5925</name>
    <name evidence="2" type="ORF">ALNC14_047520</name>
    <name evidence="3" type="ORF">ALNC14_067080</name>
</gene>
<protein>
    <submittedName>
        <fullName evidence="2">AlNc14C53G4123 protein</fullName>
    </submittedName>
    <submittedName>
        <fullName evidence="3">AlNc14C97G5925 protein</fullName>
    </submittedName>
</protein>
<accession>F0WBT2</accession>
<organism evidence="2">
    <name type="scientific">Albugo laibachii Nc14</name>
    <dbReference type="NCBI Taxonomy" id="890382"/>
    <lineage>
        <taxon>Eukaryota</taxon>
        <taxon>Sar</taxon>
        <taxon>Stramenopiles</taxon>
        <taxon>Oomycota</taxon>
        <taxon>Peronosporomycetes</taxon>
        <taxon>Albuginales</taxon>
        <taxon>Albuginaceae</taxon>
        <taxon>Albugo</taxon>
    </lineage>
</organism>
<evidence type="ECO:0000256" key="1">
    <source>
        <dbReference type="SAM" id="MobiDB-lite"/>
    </source>
</evidence>
<dbReference type="AlphaFoldDB" id="F0WBT2"/>
<evidence type="ECO:0000313" key="3">
    <source>
        <dbReference type="EMBL" id="CCA20565.1"/>
    </source>
</evidence>
<evidence type="ECO:0000313" key="2">
    <source>
        <dbReference type="EMBL" id="CCA18609.1"/>
    </source>
</evidence>
<feature type="region of interest" description="Disordered" evidence="1">
    <location>
        <begin position="1"/>
        <end position="21"/>
    </location>
</feature>
<name>F0WBT2_9STRA</name>
<dbReference type="EMBL" id="FR824098">
    <property type="protein sequence ID" value="CCA18609.1"/>
    <property type="molecule type" value="Genomic_DNA"/>
</dbReference>
<reference evidence="2" key="2">
    <citation type="submission" date="2011-02" db="EMBL/GenBank/DDBJ databases">
        <authorList>
            <person name="MacLean D."/>
        </authorList>
    </citation>
    <scope>NUCLEOTIDE SEQUENCE</scope>
</reference>